<feature type="compositionally biased region" description="Low complexity" evidence="2">
    <location>
        <begin position="430"/>
        <end position="473"/>
    </location>
</feature>
<keyword evidence="1" id="KW-0863">Zinc-finger</keyword>
<evidence type="ECO:0000259" key="3">
    <source>
        <dbReference type="PROSITE" id="PS50158"/>
    </source>
</evidence>
<evidence type="ECO:0000313" key="5">
    <source>
        <dbReference type="Proteomes" id="UP001420932"/>
    </source>
</evidence>
<feature type="compositionally biased region" description="Polar residues" evidence="2">
    <location>
        <begin position="474"/>
        <end position="488"/>
    </location>
</feature>
<feature type="compositionally biased region" description="Polar residues" evidence="2">
    <location>
        <begin position="350"/>
        <end position="360"/>
    </location>
</feature>
<feature type="region of interest" description="Disordered" evidence="2">
    <location>
        <begin position="430"/>
        <end position="488"/>
    </location>
</feature>
<reference evidence="4 5" key="1">
    <citation type="submission" date="2024-01" db="EMBL/GenBank/DDBJ databases">
        <title>Genome assemblies of Stephania.</title>
        <authorList>
            <person name="Yang L."/>
        </authorList>
    </citation>
    <scope>NUCLEOTIDE SEQUENCE [LARGE SCALE GENOMIC DNA]</scope>
    <source>
        <strain evidence="4">YNDBR</strain>
        <tissue evidence="4">Leaf</tissue>
    </source>
</reference>
<dbReference type="GO" id="GO:0008270">
    <property type="term" value="F:zinc ion binding"/>
    <property type="evidence" value="ECO:0007669"/>
    <property type="project" value="UniProtKB-KW"/>
</dbReference>
<feature type="compositionally biased region" description="Polar residues" evidence="2">
    <location>
        <begin position="592"/>
        <end position="602"/>
    </location>
</feature>
<dbReference type="PANTHER" id="PTHR31286:SF99">
    <property type="entry name" value="DUF4283 DOMAIN-CONTAINING PROTEIN"/>
    <property type="match status" value="1"/>
</dbReference>
<evidence type="ECO:0000256" key="2">
    <source>
        <dbReference type="SAM" id="MobiDB-lite"/>
    </source>
</evidence>
<comment type="caution">
    <text evidence="4">The sequence shown here is derived from an EMBL/GenBank/DDBJ whole genome shotgun (WGS) entry which is preliminary data.</text>
</comment>
<keyword evidence="5" id="KW-1185">Reference proteome</keyword>
<dbReference type="InterPro" id="IPR040256">
    <property type="entry name" value="At4g02000-like"/>
</dbReference>
<dbReference type="AlphaFoldDB" id="A0AAP0HKS7"/>
<feature type="region of interest" description="Disordered" evidence="2">
    <location>
        <begin position="334"/>
        <end position="363"/>
    </location>
</feature>
<dbReference type="PROSITE" id="PS50158">
    <property type="entry name" value="ZF_CCHC"/>
    <property type="match status" value="1"/>
</dbReference>
<dbReference type="PANTHER" id="PTHR31286">
    <property type="entry name" value="GLYCINE-RICH CELL WALL STRUCTURAL PROTEIN 1.8-LIKE"/>
    <property type="match status" value="1"/>
</dbReference>
<dbReference type="Pfam" id="PF14111">
    <property type="entry name" value="DUF4283"/>
    <property type="match status" value="1"/>
</dbReference>
<organism evidence="4 5">
    <name type="scientific">Stephania yunnanensis</name>
    <dbReference type="NCBI Taxonomy" id="152371"/>
    <lineage>
        <taxon>Eukaryota</taxon>
        <taxon>Viridiplantae</taxon>
        <taxon>Streptophyta</taxon>
        <taxon>Embryophyta</taxon>
        <taxon>Tracheophyta</taxon>
        <taxon>Spermatophyta</taxon>
        <taxon>Magnoliopsida</taxon>
        <taxon>Ranunculales</taxon>
        <taxon>Menispermaceae</taxon>
        <taxon>Menispermoideae</taxon>
        <taxon>Cissampelideae</taxon>
        <taxon>Stephania</taxon>
    </lineage>
</organism>
<accession>A0AAP0HKS7</accession>
<dbReference type="InterPro" id="IPR001878">
    <property type="entry name" value="Znf_CCHC"/>
</dbReference>
<dbReference type="InterPro" id="IPR025558">
    <property type="entry name" value="DUF4283"/>
</dbReference>
<name>A0AAP0HKS7_9MAGN</name>
<sequence>MANAMDNTIMVRLLGKLISFRTLSSKLHAMWSPEGNMKITDAENGYYMVRFDSSEDCHKALLEGPWTILGHYLLVQPYTLDFDTKGVNVSSVATWIRFPGLPFHYYHKNILRSIASEVGTFIKIDYKTVGTQRGQFARMAVRLDLRKPLVWRMFIDGKLRTIEYESLPFVCYKCARYGHVSNVCPFAVMKPHQIALAESSSTMVTRDNADSIIVNMNDSLPQTASPDSNDAVGPWIHASRHMRRTKMKITDTGGIKADSRGPSFQNKSRFDVLADDNLENVSVIDSSKPKKFGEPNKELLKGNSVPDQRMKKATTAITKLPSQKVYKVKDIVEPTRPLAHPQPALIGKPKSTSGPKTTAEPTVKAHEAVCSSLPVHTSPHSSSSSVNASLPMNASLPSAPSSANASLPLNASLASSSPIENTSLPSTTVLSTSLLPSSPASASTSSRPILHLPSISQSSPQLISSSPPSSSPHGDTSIQQETKPLGDSSSEIVMEEAGQQFTPHTIEFVCPPLDPTKRCLDGEHHTVVVIDNKGLTERLGGGYSLPLPRTTNTLGRPPDPSKSINLKGDLKIKRQTAKVKRNLTPYMRDNVSVGNTSSNVDDSSCGVVSESSIGEPRL</sequence>
<proteinExistence type="predicted"/>
<dbReference type="Proteomes" id="UP001420932">
    <property type="component" value="Unassembled WGS sequence"/>
</dbReference>
<keyword evidence="1" id="KW-0479">Metal-binding</keyword>
<dbReference type="GO" id="GO:0003676">
    <property type="term" value="F:nucleic acid binding"/>
    <property type="evidence" value="ECO:0007669"/>
    <property type="project" value="InterPro"/>
</dbReference>
<feature type="region of interest" description="Disordered" evidence="2">
    <location>
        <begin position="589"/>
        <end position="618"/>
    </location>
</feature>
<protein>
    <recommendedName>
        <fullName evidence="3">CCHC-type domain-containing protein</fullName>
    </recommendedName>
</protein>
<evidence type="ECO:0000256" key="1">
    <source>
        <dbReference type="PROSITE-ProRule" id="PRU00047"/>
    </source>
</evidence>
<gene>
    <name evidence="4" type="ORF">Syun_028779</name>
</gene>
<evidence type="ECO:0000313" key="4">
    <source>
        <dbReference type="EMBL" id="KAK9086385.1"/>
    </source>
</evidence>
<keyword evidence="1" id="KW-0862">Zinc</keyword>
<feature type="domain" description="CCHC-type" evidence="3">
    <location>
        <begin position="171"/>
        <end position="185"/>
    </location>
</feature>
<dbReference type="EMBL" id="JBBNAF010000013">
    <property type="protein sequence ID" value="KAK9086385.1"/>
    <property type="molecule type" value="Genomic_DNA"/>
</dbReference>